<dbReference type="Proteomes" id="UP000265520">
    <property type="component" value="Unassembled WGS sequence"/>
</dbReference>
<protein>
    <submittedName>
        <fullName evidence="1">Sulfate transporter</fullName>
    </submittedName>
</protein>
<organism evidence="1 2">
    <name type="scientific">Trifolium medium</name>
    <dbReference type="NCBI Taxonomy" id="97028"/>
    <lineage>
        <taxon>Eukaryota</taxon>
        <taxon>Viridiplantae</taxon>
        <taxon>Streptophyta</taxon>
        <taxon>Embryophyta</taxon>
        <taxon>Tracheophyta</taxon>
        <taxon>Spermatophyta</taxon>
        <taxon>Magnoliopsida</taxon>
        <taxon>eudicotyledons</taxon>
        <taxon>Gunneridae</taxon>
        <taxon>Pentapetalae</taxon>
        <taxon>rosids</taxon>
        <taxon>fabids</taxon>
        <taxon>Fabales</taxon>
        <taxon>Fabaceae</taxon>
        <taxon>Papilionoideae</taxon>
        <taxon>50 kb inversion clade</taxon>
        <taxon>NPAAA clade</taxon>
        <taxon>Hologalegina</taxon>
        <taxon>IRL clade</taxon>
        <taxon>Trifolieae</taxon>
        <taxon>Trifolium</taxon>
    </lineage>
</organism>
<reference evidence="1 2" key="1">
    <citation type="journal article" date="2018" name="Front. Plant Sci.">
        <title>Red Clover (Trifolium pratense) and Zigzag Clover (T. medium) - A Picture of Genomic Similarities and Differences.</title>
        <authorList>
            <person name="Dluhosova J."/>
            <person name="Istvanek J."/>
            <person name="Nedelnik J."/>
            <person name="Repkova J."/>
        </authorList>
    </citation>
    <scope>NUCLEOTIDE SEQUENCE [LARGE SCALE GENOMIC DNA]</scope>
    <source>
        <strain evidence="2">cv. 10/8</strain>
        <tissue evidence="1">Leaf</tissue>
    </source>
</reference>
<name>A0A392QX24_9FABA</name>
<accession>A0A392QX24</accession>
<feature type="non-terminal residue" evidence="1">
    <location>
        <position position="68"/>
    </location>
</feature>
<comment type="caution">
    <text evidence="1">The sequence shown here is derived from an EMBL/GenBank/DDBJ whole genome shotgun (WGS) entry which is preliminary data.</text>
</comment>
<evidence type="ECO:0000313" key="1">
    <source>
        <dbReference type="EMBL" id="MCI28394.1"/>
    </source>
</evidence>
<keyword evidence="2" id="KW-1185">Reference proteome</keyword>
<evidence type="ECO:0000313" key="2">
    <source>
        <dbReference type="Proteomes" id="UP000265520"/>
    </source>
</evidence>
<dbReference type="EMBL" id="LXQA010165407">
    <property type="protein sequence ID" value="MCI28394.1"/>
    <property type="molecule type" value="Genomic_DNA"/>
</dbReference>
<sequence>MRNLRKVARLPCKDRKEVLKILKKEVRRRSGRSRYNRSVGIVHQASSNSGSSLASVNKDWEHWVVMHG</sequence>
<proteinExistence type="predicted"/>
<dbReference type="AlphaFoldDB" id="A0A392QX24"/>